<gene>
    <name evidence="1" type="ORF">MPIPNATIZW_LOCUS431</name>
</gene>
<organism evidence="1 2">
    <name type="scientific">Pipistrellus nathusii</name>
    <name type="common">Nathusius' pipistrelle</name>
    <dbReference type="NCBI Taxonomy" id="59473"/>
    <lineage>
        <taxon>Eukaryota</taxon>
        <taxon>Metazoa</taxon>
        <taxon>Chordata</taxon>
        <taxon>Craniata</taxon>
        <taxon>Vertebrata</taxon>
        <taxon>Euteleostomi</taxon>
        <taxon>Mammalia</taxon>
        <taxon>Eutheria</taxon>
        <taxon>Laurasiatheria</taxon>
        <taxon>Chiroptera</taxon>
        <taxon>Yangochiroptera</taxon>
        <taxon>Vespertilionidae</taxon>
        <taxon>Pipistrellus</taxon>
    </lineage>
</organism>
<evidence type="ECO:0000313" key="2">
    <source>
        <dbReference type="Proteomes" id="UP001314169"/>
    </source>
</evidence>
<sequence length="104" mass="11624">MLLSKSGICQKGRVLSTRQLFQSTMPLLSKPIKGCLHTIEPCKHSQSLGEKDDEEDKTPLESTSCCHLSVTSQHTAHFGLFCVAVITSRLRHHSDKMCIEINCR</sequence>
<dbReference type="Proteomes" id="UP001314169">
    <property type="component" value="Chromosome 1"/>
</dbReference>
<accession>A0ABN9Z1L6</accession>
<name>A0ABN9Z1L6_PIPNA</name>
<reference evidence="1" key="1">
    <citation type="submission" date="2023-12" db="EMBL/GenBank/DDBJ databases">
        <authorList>
            <person name="Brown T."/>
        </authorList>
    </citation>
    <scope>NUCLEOTIDE SEQUENCE</scope>
</reference>
<keyword evidence="2" id="KW-1185">Reference proteome</keyword>
<protein>
    <submittedName>
        <fullName evidence="1">Uncharacterized protein</fullName>
    </submittedName>
</protein>
<evidence type="ECO:0000313" key="1">
    <source>
        <dbReference type="EMBL" id="CAK6432125.1"/>
    </source>
</evidence>
<proteinExistence type="predicted"/>
<dbReference type="EMBL" id="OY882858">
    <property type="protein sequence ID" value="CAK6432125.1"/>
    <property type="molecule type" value="Genomic_DNA"/>
</dbReference>